<dbReference type="PANTHER" id="PTHR10155">
    <property type="entry name" value="PHOSPHATIDYLINOSITOL 3-KINASE REGULATORY SUBUNIT"/>
    <property type="match status" value="1"/>
</dbReference>
<keyword evidence="4 5" id="KW-0727">SH2 domain</keyword>
<evidence type="ECO:0000256" key="3">
    <source>
        <dbReference type="ARBA" id="ARBA00022786"/>
    </source>
</evidence>
<dbReference type="EMBL" id="OU963903">
    <property type="protein sequence ID" value="CAH0398009.1"/>
    <property type="molecule type" value="Genomic_DNA"/>
</dbReference>
<dbReference type="SMART" id="SM00969">
    <property type="entry name" value="SOCS_box"/>
    <property type="match status" value="1"/>
</dbReference>
<dbReference type="SUPFAM" id="SSF158235">
    <property type="entry name" value="SOCS box-like"/>
    <property type="match status" value="1"/>
</dbReference>
<evidence type="ECO:0000313" key="9">
    <source>
        <dbReference type="Proteomes" id="UP001153292"/>
    </source>
</evidence>
<accession>A0ABN8AQY9</accession>
<dbReference type="InterPro" id="IPR001496">
    <property type="entry name" value="SOCS_box"/>
</dbReference>
<name>A0ABN8AQY9_CHISP</name>
<feature type="domain" description="SOCS box" evidence="7">
    <location>
        <begin position="209"/>
        <end position="267"/>
    </location>
</feature>
<dbReference type="PROSITE" id="PS50225">
    <property type="entry name" value="SOCS"/>
    <property type="match status" value="1"/>
</dbReference>
<keyword evidence="1" id="KW-0341">Growth regulation</keyword>
<evidence type="ECO:0000256" key="5">
    <source>
        <dbReference type="PROSITE-ProRule" id="PRU00191"/>
    </source>
</evidence>
<dbReference type="Proteomes" id="UP001153292">
    <property type="component" value="Chromosome 10"/>
</dbReference>
<dbReference type="SUPFAM" id="SSF55550">
    <property type="entry name" value="SH2 domain"/>
    <property type="match status" value="1"/>
</dbReference>
<dbReference type="CDD" id="cd09923">
    <property type="entry name" value="SH2_SOCS_family"/>
    <property type="match status" value="1"/>
</dbReference>
<evidence type="ECO:0000256" key="1">
    <source>
        <dbReference type="ARBA" id="ARBA00022604"/>
    </source>
</evidence>
<sequence>MCIIERRGIRFSSTNMTLAARLQIHNACVEVPISSWSGACPNCRHELRVSLAACPGKRPPHTPLTPPFVVSPTYFTPYSTTLPPLDDSLRRLDETYRALRLSGWYYGHLDWQGARSLLKEASVGAFLIRNSGDSNFIFSLSVQTDRGPTSVRLHFEEGFFRLDCDRLQARYMPRFRCVVELIQHYTRVGQRGAGTVWVDRDGCPHSPVLLSTPLRKEPPSLLHAARLAVHKALDSNPLKPKLWCAPKHRLLPLPSTLIEYLGEYPYSV</sequence>
<gene>
    <name evidence="8" type="ORF">CHILSU_LOCUS1114</name>
</gene>
<reference evidence="8" key="1">
    <citation type="submission" date="2021-12" db="EMBL/GenBank/DDBJ databases">
        <authorList>
            <person name="King R."/>
        </authorList>
    </citation>
    <scope>NUCLEOTIDE SEQUENCE</scope>
</reference>
<dbReference type="InterPro" id="IPR036860">
    <property type="entry name" value="SH2_dom_sf"/>
</dbReference>
<dbReference type="SMART" id="SM00252">
    <property type="entry name" value="SH2"/>
    <property type="match status" value="1"/>
</dbReference>
<evidence type="ECO:0000256" key="2">
    <source>
        <dbReference type="ARBA" id="ARBA00022700"/>
    </source>
</evidence>
<dbReference type="Pfam" id="PF00017">
    <property type="entry name" value="SH2"/>
    <property type="match status" value="1"/>
</dbReference>
<evidence type="ECO:0000256" key="4">
    <source>
        <dbReference type="ARBA" id="ARBA00022999"/>
    </source>
</evidence>
<dbReference type="Gene3D" id="3.30.505.10">
    <property type="entry name" value="SH2 domain"/>
    <property type="match status" value="1"/>
</dbReference>
<evidence type="ECO:0008006" key="10">
    <source>
        <dbReference type="Google" id="ProtNLM"/>
    </source>
</evidence>
<protein>
    <recommendedName>
        <fullName evidence="10">Suppressor of cytokine signaling 2</fullName>
    </recommendedName>
</protein>
<feature type="domain" description="SH2" evidence="6">
    <location>
        <begin position="104"/>
        <end position="214"/>
    </location>
</feature>
<keyword evidence="3" id="KW-0833">Ubl conjugation pathway</keyword>
<dbReference type="InterPro" id="IPR036036">
    <property type="entry name" value="SOCS_box-like_dom_sf"/>
</dbReference>
<organism evidence="8 9">
    <name type="scientific">Chilo suppressalis</name>
    <name type="common">Asiatic rice borer moth</name>
    <dbReference type="NCBI Taxonomy" id="168631"/>
    <lineage>
        <taxon>Eukaryota</taxon>
        <taxon>Metazoa</taxon>
        <taxon>Ecdysozoa</taxon>
        <taxon>Arthropoda</taxon>
        <taxon>Hexapoda</taxon>
        <taxon>Insecta</taxon>
        <taxon>Pterygota</taxon>
        <taxon>Neoptera</taxon>
        <taxon>Endopterygota</taxon>
        <taxon>Lepidoptera</taxon>
        <taxon>Glossata</taxon>
        <taxon>Ditrysia</taxon>
        <taxon>Pyraloidea</taxon>
        <taxon>Crambidae</taxon>
        <taxon>Crambinae</taxon>
        <taxon>Chilo</taxon>
    </lineage>
</organism>
<dbReference type="PROSITE" id="PS50001">
    <property type="entry name" value="SH2"/>
    <property type="match status" value="1"/>
</dbReference>
<evidence type="ECO:0000259" key="6">
    <source>
        <dbReference type="PROSITE" id="PS50001"/>
    </source>
</evidence>
<evidence type="ECO:0000259" key="7">
    <source>
        <dbReference type="PROSITE" id="PS50225"/>
    </source>
</evidence>
<keyword evidence="9" id="KW-1185">Reference proteome</keyword>
<evidence type="ECO:0000313" key="8">
    <source>
        <dbReference type="EMBL" id="CAH0398009.1"/>
    </source>
</evidence>
<keyword evidence="2" id="KW-0734">Signal transduction inhibitor</keyword>
<proteinExistence type="predicted"/>
<dbReference type="InterPro" id="IPR000980">
    <property type="entry name" value="SH2"/>
</dbReference>
<dbReference type="PANTHER" id="PTHR10155:SF16">
    <property type="entry name" value="SUPPRESSOR OF CYTOKINE SIGNALING 2"/>
    <property type="match status" value="1"/>
</dbReference>